<reference evidence="7" key="1">
    <citation type="submission" date="2021-03" db="EMBL/GenBank/DDBJ databases">
        <authorList>
            <consortium name="Genoscope - CEA"/>
            <person name="William W."/>
        </authorList>
    </citation>
    <scope>NUCLEOTIDE SEQUENCE</scope>
    <source>
        <strain evidence="7">Doubled-haploid Pahang</strain>
    </source>
</reference>
<dbReference type="Pfam" id="PF02847">
    <property type="entry name" value="MA3"/>
    <property type="match status" value="1"/>
</dbReference>
<keyword evidence="3" id="KW-0810">Translation regulation</keyword>
<evidence type="ECO:0000256" key="2">
    <source>
        <dbReference type="ARBA" id="ARBA00006856"/>
    </source>
</evidence>
<protein>
    <submittedName>
        <fullName evidence="7">(wild Malaysian banana) hypothetical protein</fullName>
    </submittedName>
</protein>
<evidence type="ECO:0000256" key="5">
    <source>
        <dbReference type="SAM" id="MobiDB-lite"/>
    </source>
</evidence>
<evidence type="ECO:0000256" key="3">
    <source>
        <dbReference type="ARBA" id="ARBA00022845"/>
    </source>
</evidence>
<dbReference type="GO" id="GO:0006417">
    <property type="term" value="P:regulation of translation"/>
    <property type="evidence" value="ECO:0007669"/>
    <property type="project" value="UniProtKB-KW"/>
</dbReference>
<dbReference type="PROSITE" id="PS51366">
    <property type="entry name" value="MI"/>
    <property type="match status" value="1"/>
</dbReference>
<dbReference type="PANTHER" id="PTHR18034">
    <property type="entry name" value="CELL CYCLE CONTROL PROTEIN CWF22-RELATED"/>
    <property type="match status" value="1"/>
</dbReference>
<feature type="compositionally biased region" description="Basic and acidic residues" evidence="5">
    <location>
        <begin position="1"/>
        <end position="18"/>
    </location>
</feature>
<dbReference type="SUPFAM" id="SSF48371">
    <property type="entry name" value="ARM repeat"/>
    <property type="match status" value="1"/>
</dbReference>
<keyword evidence="4" id="KW-0539">Nucleus</keyword>
<reference evidence="8" key="2">
    <citation type="submission" date="2021-05" db="UniProtKB">
        <authorList>
            <consortium name="EnsemblPlants"/>
        </authorList>
    </citation>
    <scope>IDENTIFICATION</scope>
    <source>
        <strain evidence="8">subsp. malaccensis</strain>
    </source>
</reference>
<dbReference type="GO" id="GO:0042274">
    <property type="term" value="P:ribosomal small subunit biogenesis"/>
    <property type="evidence" value="ECO:0000318"/>
    <property type="project" value="GO_Central"/>
</dbReference>
<dbReference type="GO" id="GO:0005730">
    <property type="term" value="C:nucleolus"/>
    <property type="evidence" value="ECO:0000318"/>
    <property type="project" value="GO_Central"/>
</dbReference>
<dbReference type="FunCoup" id="A0A804K120">
    <property type="interactions" value="585"/>
</dbReference>
<evidence type="ECO:0000313" key="9">
    <source>
        <dbReference type="Proteomes" id="UP000012960"/>
    </source>
</evidence>
<evidence type="ECO:0000313" key="7">
    <source>
        <dbReference type="EMBL" id="CAG1858064.1"/>
    </source>
</evidence>
<accession>A0A804K120</accession>
<feature type="region of interest" description="Disordered" evidence="5">
    <location>
        <begin position="231"/>
        <end position="266"/>
    </location>
</feature>
<organism evidence="8 9">
    <name type="scientific">Musa acuminata subsp. malaccensis</name>
    <name type="common">Wild banana</name>
    <name type="synonym">Musa malaccensis</name>
    <dbReference type="NCBI Taxonomy" id="214687"/>
    <lineage>
        <taxon>Eukaryota</taxon>
        <taxon>Viridiplantae</taxon>
        <taxon>Streptophyta</taxon>
        <taxon>Embryophyta</taxon>
        <taxon>Tracheophyta</taxon>
        <taxon>Spermatophyta</taxon>
        <taxon>Magnoliopsida</taxon>
        <taxon>Liliopsida</taxon>
        <taxon>Zingiberales</taxon>
        <taxon>Musaceae</taxon>
        <taxon>Musa</taxon>
    </lineage>
</organism>
<dbReference type="SMART" id="SM00543">
    <property type="entry name" value="MIF4G"/>
    <property type="match status" value="1"/>
</dbReference>
<keyword evidence="9" id="KW-1185">Reference proteome</keyword>
<feature type="compositionally biased region" description="Basic residues" evidence="5">
    <location>
        <begin position="158"/>
        <end position="167"/>
    </location>
</feature>
<sequence>MERPAETSRREKRKEARLAKQHNRFVSWIQHQSGKNKKKKKKSSLDSEPQSEMVASERKIKKMKMSYSLKKGKSKTKFQEFLELETGKGVLSGEEDLEMEKRLSKKLKVKDTKLRGPDDGINFLIGGSPSEPYSMFDDDTCGEDEVDDDVIEEDVSSMKKKHKKKKKSSDASIELSEHEVAGGEDEVDDDDVIEENVSSMKKKHKNKKKLCHASMEQSECEVAAVEKGTPEKVNTSHVDVGQKKRKKKNSLAASQEHPVVDGDAKKLDVLDTEETHSVEPATVPSVKYMPPQVRARLGIEFDELLEIRRRVKRLLNQLNDSNVESITKEVATIFRSLSRSDGCQIIGQAFLESSTKNESFSAAFAAFVAGMACSVGIDFSAKLIASLAQSFEDEYSKDNCMFLKNYAKILCDMCIFGVCSSDLIYDLLSVLSKRLTELDVSVIDTILDYCGMKLRVDDPAAMKDFIFNIQNRVNEFRSHSDGTRDGKRSISKMDFMLERICDIKNNKIRLKEVPAHHTRLKKWLQKLRGEDILLRGLKWSKLLDTEKKGQWWISGDVASGINDVEDMQTTIIKEVVEAQKFVQLAAAQRMNTDIRRAIFCIIMSGEDYLDAFEKLLRLDLTGKQDREIMRVLVECCLQEKVFNKYYTVLASKLCSHDKNNKFSLQYCLWDHFKELESMELNRSMNLARFIAEMLSSFSLSLAILKTVNLTNPMNLTPKRVMHFRMLFEAVFNNSDALVWNIFTRIGAIPELEELRNSLVYFIKQYVVTVSSEKSVAGKFKIAKKALNNVAGVLM</sequence>
<evidence type="ECO:0000256" key="1">
    <source>
        <dbReference type="ARBA" id="ARBA00004604"/>
    </source>
</evidence>
<gene>
    <name evidence="7" type="ORF">GSMUA_25740.1</name>
</gene>
<evidence type="ECO:0000313" key="8">
    <source>
        <dbReference type="EnsemblPlants" id="Ma07_p28810.1"/>
    </source>
</evidence>
<dbReference type="InterPro" id="IPR016024">
    <property type="entry name" value="ARM-type_fold"/>
</dbReference>
<evidence type="ECO:0000259" key="6">
    <source>
        <dbReference type="PROSITE" id="PS51366"/>
    </source>
</evidence>
<dbReference type="GO" id="GO:0003723">
    <property type="term" value="F:RNA binding"/>
    <property type="evidence" value="ECO:0000318"/>
    <property type="project" value="GO_Central"/>
</dbReference>
<dbReference type="Proteomes" id="UP000012960">
    <property type="component" value="Unplaced"/>
</dbReference>
<dbReference type="EMBL" id="HG996473">
    <property type="protein sequence ID" value="CAG1858064.1"/>
    <property type="molecule type" value="Genomic_DNA"/>
</dbReference>
<dbReference type="Gramene" id="Ma07_t28810.1">
    <property type="protein sequence ID" value="Ma07_p28810.1"/>
    <property type="gene ID" value="Ma07_g28810"/>
</dbReference>
<proteinExistence type="inferred from homology"/>
<dbReference type="InterPro" id="IPR050781">
    <property type="entry name" value="CWC22_splicing_factor"/>
</dbReference>
<dbReference type="InParanoid" id="A0A804K120"/>
<feature type="compositionally biased region" description="Acidic residues" evidence="5">
    <location>
        <begin position="182"/>
        <end position="191"/>
    </location>
</feature>
<feature type="region of interest" description="Disordered" evidence="5">
    <location>
        <begin position="118"/>
        <end position="191"/>
    </location>
</feature>
<dbReference type="OrthoDB" id="10260961at2759"/>
<dbReference type="AlphaFoldDB" id="A0A804K120"/>
<name>A0A804K120_MUSAM</name>
<feature type="compositionally biased region" description="Acidic residues" evidence="5">
    <location>
        <begin position="136"/>
        <end position="155"/>
    </location>
</feature>
<comment type="similarity">
    <text evidence="2">Belongs to the CWC22 family.</text>
</comment>
<dbReference type="Pfam" id="PF02854">
    <property type="entry name" value="MIF4G"/>
    <property type="match status" value="1"/>
</dbReference>
<dbReference type="InterPro" id="IPR003890">
    <property type="entry name" value="MIF4G-like_typ-3"/>
</dbReference>
<dbReference type="SMART" id="SM00544">
    <property type="entry name" value="MA3"/>
    <property type="match status" value="1"/>
</dbReference>
<dbReference type="PANTHER" id="PTHR18034:SF4">
    <property type="entry name" value="NUCLEOLAR MIF4G DOMAIN-CONTAINING PROTEIN 1"/>
    <property type="match status" value="1"/>
</dbReference>
<feature type="domain" description="MI" evidence="6">
    <location>
        <begin position="593"/>
        <end position="709"/>
    </location>
</feature>
<comment type="subcellular location">
    <subcellularLocation>
        <location evidence="1">Nucleus</location>
        <location evidence="1">Nucleolus</location>
    </subcellularLocation>
</comment>
<dbReference type="InterPro" id="IPR003891">
    <property type="entry name" value="Initiation_fac_eIF4g_MI"/>
</dbReference>
<evidence type="ECO:0000256" key="4">
    <source>
        <dbReference type="ARBA" id="ARBA00023242"/>
    </source>
</evidence>
<feature type="region of interest" description="Disordered" evidence="5">
    <location>
        <begin position="1"/>
        <end position="58"/>
    </location>
</feature>
<dbReference type="Gene3D" id="1.25.40.180">
    <property type="match status" value="1"/>
</dbReference>
<dbReference type="EnsemblPlants" id="Ma07_t28810.1">
    <property type="protein sequence ID" value="Ma07_p28810.1"/>
    <property type="gene ID" value="Ma07_g28810"/>
</dbReference>
<dbReference type="OMA" id="FMVDILN"/>